<proteinExistence type="predicted"/>
<protein>
    <submittedName>
        <fullName evidence="6">CHAT domain-containing protein</fullName>
    </submittedName>
</protein>
<dbReference type="AlphaFoldDB" id="A0A2P8FBU6"/>
<evidence type="ECO:0000256" key="4">
    <source>
        <dbReference type="SAM" id="SignalP"/>
    </source>
</evidence>
<dbReference type="PANTHER" id="PTHR45641:SF19">
    <property type="entry name" value="NEPHROCYSTIN-3"/>
    <property type="match status" value="1"/>
</dbReference>
<dbReference type="InterPro" id="IPR011990">
    <property type="entry name" value="TPR-like_helical_dom_sf"/>
</dbReference>
<dbReference type="Pfam" id="PF13181">
    <property type="entry name" value="TPR_8"/>
    <property type="match status" value="1"/>
</dbReference>
<dbReference type="EMBL" id="PYGJ01000007">
    <property type="protein sequence ID" value="PSL19196.1"/>
    <property type="molecule type" value="Genomic_DNA"/>
</dbReference>
<evidence type="ECO:0000256" key="1">
    <source>
        <dbReference type="ARBA" id="ARBA00022737"/>
    </source>
</evidence>
<organism evidence="6 7">
    <name type="scientific">Shimia abyssi</name>
    <dbReference type="NCBI Taxonomy" id="1662395"/>
    <lineage>
        <taxon>Bacteria</taxon>
        <taxon>Pseudomonadati</taxon>
        <taxon>Pseudomonadota</taxon>
        <taxon>Alphaproteobacteria</taxon>
        <taxon>Rhodobacterales</taxon>
        <taxon>Roseobacteraceae</taxon>
    </lineage>
</organism>
<dbReference type="Pfam" id="PF12770">
    <property type="entry name" value="CHAT"/>
    <property type="match status" value="1"/>
</dbReference>
<evidence type="ECO:0000256" key="3">
    <source>
        <dbReference type="PROSITE-ProRule" id="PRU00339"/>
    </source>
</evidence>
<feature type="chain" id="PRO_5015105855" evidence="4">
    <location>
        <begin position="22"/>
        <end position="996"/>
    </location>
</feature>
<accession>A0A2P8FBU6</accession>
<gene>
    <name evidence="6" type="ORF">CLV88_107139</name>
</gene>
<feature type="domain" description="CHAT" evidence="5">
    <location>
        <begin position="672"/>
        <end position="995"/>
    </location>
</feature>
<reference evidence="6 7" key="1">
    <citation type="submission" date="2018-03" db="EMBL/GenBank/DDBJ databases">
        <title>Genomic Encyclopedia of Archaeal and Bacterial Type Strains, Phase II (KMG-II): from individual species to whole genera.</title>
        <authorList>
            <person name="Goeker M."/>
        </authorList>
    </citation>
    <scope>NUCLEOTIDE SEQUENCE [LARGE SCALE GENOMIC DNA]</scope>
    <source>
        <strain evidence="6 7">DSM 100673</strain>
    </source>
</reference>
<dbReference type="InterPro" id="IPR019734">
    <property type="entry name" value="TPR_rpt"/>
</dbReference>
<dbReference type="Gene3D" id="1.25.40.10">
    <property type="entry name" value="Tetratricopeptide repeat domain"/>
    <property type="match status" value="3"/>
</dbReference>
<keyword evidence="1" id="KW-0677">Repeat</keyword>
<dbReference type="Proteomes" id="UP000240418">
    <property type="component" value="Unassembled WGS sequence"/>
</dbReference>
<evidence type="ECO:0000259" key="5">
    <source>
        <dbReference type="Pfam" id="PF12770"/>
    </source>
</evidence>
<dbReference type="PROSITE" id="PS50005">
    <property type="entry name" value="TPR"/>
    <property type="match status" value="1"/>
</dbReference>
<keyword evidence="4" id="KW-0732">Signal</keyword>
<comment type="caution">
    <text evidence="6">The sequence shown here is derived from an EMBL/GenBank/DDBJ whole genome shotgun (WGS) entry which is preliminary data.</text>
</comment>
<dbReference type="RefSeq" id="WP_106608807.1">
    <property type="nucleotide sequence ID" value="NZ_PYGJ01000007.1"/>
</dbReference>
<feature type="repeat" description="TPR" evidence="3">
    <location>
        <begin position="328"/>
        <end position="361"/>
    </location>
</feature>
<feature type="signal peptide" evidence="4">
    <location>
        <begin position="1"/>
        <end position="21"/>
    </location>
</feature>
<dbReference type="OrthoDB" id="8235393at2"/>
<sequence>MRQLALSALLALTLWLPGAVAARELTEAEGEIVTQAFTLSLEARELYYAGRFAEAEATYRKVYALNSQLSENELSLASTLHNIAAAVAGQGRLLEAEEDARRALQLRIDHGGVDFVVISSSALLATILGDLNEYTEARILMQEAVELTLSSSDADQSELIKHVTVLAYYTAQDGYVQEGIAILNQIVPMLADIPQTDGVRLLNALGRLSSLNGQPQQAETYYREALNRQTAFDPSPDWSTRDMATVLGNLASILRDQGRIAEAQALFLQADAMLVKAGVLATETRATILDGLGETLRATGDLHFAFDVQRQSLSIRQAVFPAGHLKTGISFSNLGLTLLQGGQLTEATQALEKAVAIQRQNGDANRFSKAALNLSAAHAATGDFDTATALAAEAQSALAAILPPDHPDLTKATFNRAWLHLGAGENDIAADLADQGMQAFLANRWQMGAENTTGVSELRDTRRQVLASVVANWETNREAGMDAAFQAAQWAQASKAAHVAQRVAARFASGDGALAELARAKQNLVNRWRATDAHYLALLAKAPPGDPRIATLKTQMATLSAQIAEADAALARDYPEFAQLTQPQTVSVSQIQAGLAPGEAFLMPITTPDETYVFAITSDTATWAKSAMAEREMVTQIRQLRADLDPNGPARGAVALDDNFAADGAPAFDGDAAYALYQALVAPVADDLAAAETVYVVKEGPVSGVPLAVLLETPTDLYDATVEEFQAAPWLIRRYGFSTVPSAAAFLAQRGSEPARAATVTLAGFADPDFQGNDEAETPSMAALFTRNGAVAENVRGLARLPGTRREVVGLAKALDTPVDQLALGTDATEAAVKSSAALRDARIAVFATHGLVAGELSGLSEPALAFTAPDQPDAEDDGLLTASEASRLDLVADWVVLSACNTAASDGTPGGEGLSGLASAFLFAGAQSLLVSHWPVRDDAAAQLTVEALTAHAETPDIAKAQNLRRAMLSMIDNGDIPDHAHPSVWAPFVVVGSD</sequence>
<evidence type="ECO:0000256" key="2">
    <source>
        <dbReference type="ARBA" id="ARBA00022803"/>
    </source>
</evidence>
<evidence type="ECO:0000313" key="7">
    <source>
        <dbReference type="Proteomes" id="UP000240418"/>
    </source>
</evidence>
<dbReference type="PANTHER" id="PTHR45641">
    <property type="entry name" value="TETRATRICOPEPTIDE REPEAT PROTEIN (AFU_ORTHOLOGUE AFUA_6G03870)"/>
    <property type="match status" value="1"/>
</dbReference>
<keyword evidence="7" id="KW-1185">Reference proteome</keyword>
<dbReference type="SUPFAM" id="SSF48452">
    <property type="entry name" value="TPR-like"/>
    <property type="match status" value="2"/>
</dbReference>
<keyword evidence="2 3" id="KW-0802">TPR repeat</keyword>
<dbReference type="SMART" id="SM00028">
    <property type="entry name" value="TPR"/>
    <property type="match status" value="5"/>
</dbReference>
<dbReference type="Pfam" id="PF13374">
    <property type="entry name" value="TPR_10"/>
    <property type="match status" value="2"/>
</dbReference>
<dbReference type="InterPro" id="IPR024983">
    <property type="entry name" value="CHAT_dom"/>
</dbReference>
<name>A0A2P8FBU6_9RHOB</name>
<evidence type="ECO:0000313" key="6">
    <source>
        <dbReference type="EMBL" id="PSL19196.1"/>
    </source>
</evidence>
<dbReference type="Pfam" id="PF13424">
    <property type="entry name" value="TPR_12"/>
    <property type="match status" value="1"/>
</dbReference>